<dbReference type="InterPro" id="IPR036661">
    <property type="entry name" value="Luciferase-like_sf"/>
</dbReference>
<dbReference type="Gene3D" id="3.20.20.30">
    <property type="entry name" value="Luciferase-like domain"/>
    <property type="match status" value="1"/>
</dbReference>
<evidence type="ECO:0000313" key="6">
    <source>
        <dbReference type="EMBL" id="CAB5043678.1"/>
    </source>
</evidence>
<dbReference type="PANTHER" id="PTHR43244">
    <property type="match status" value="1"/>
</dbReference>
<dbReference type="PANTHER" id="PTHR43244:SF1">
    <property type="entry name" value="5,10-METHYLENETETRAHYDROMETHANOPTERIN REDUCTASE"/>
    <property type="match status" value="1"/>
</dbReference>
<evidence type="ECO:0000313" key="4">
    <source>
        <dbReference type="EMBL" id="CAB4667049.1"/>
    </source>
</evidence>
<dbReference type="InterPro" id="IPR050564">
    <property type="entry name" value="F420-G6PD/mer"/>
</dbReference>
<keyword evidence="1" id="KW-0560">Oxidoreductase</keyword>
<evidence type="ECO:0000313" key="3">
    <source>
        <dbReference type="EMBL" id="CAB4367444.1"/>
    </source>
</evidence>
<reference evidence="3" key="1">
    <citation type="submission" date="2020-05" db="EMBL/GenBank/DDBJ databases">
        <authorList>
            <person name="Chiriac C."/>
            <person name="Salcher M."/>
            <person name="Ghai R."/>
            <person name="Kavagutti S V."/>
        </authorList>
    </citation>
    <scope>NUCLEOTIDE SEQUENCE</scope>
</reference>
<dbReference type="AlphaFoldDB" id="A0A6J6AFP9"/>
<dbReference type="EMBL" id="CAEZZL010000004">
    <property type="protein sequence ID" value="CAB4752900.1"/>
    <property type="molecule type" value="Genomic_DNA"/>
</dbReference>
<sequence>MSTINLGRVGLWTADFDLQPMAKAQEAIAEVETMGFGTVWVPEAVLREPFASTALLLSATKKMVLATGIASIHARTAQTMQAGWKTVTEAFPDRFLLGMGVSHAPMVNGVHKGNYDKPYSTMVEYLDAMDAGIFFSPAPSTPPQRVLAALGPKMLKLAAERGAGAHPYFIPVEHTAFARKTMGAGALLAPEQAVVFETDPAKARDIARQHMKTYTRLPNYVNNLVRMGFTADEVTNQEDRVVDAIVAWGTTEQIVSRIKGHLDSGADHVCVQVLTDAPGTLPMKQWQELADATRSI</sequence>
<evidence type="ECO:0000313" key="5">
    <source>
        <dbReference type="EMBL" id="CAB4752900.1"/>
    </source>
</evidence>
<protein>
    <submittedName>
        <fullName evidence="3">Unannotated protein</fullName>
    </submittedName>
</protein>
<dbReference type="InterPro" id="IPR019922">
    <property type="entry name" value="Lucif-like_OxRdatse_MSMEG_4141"/>
</dbReference>
<dbReference type="EMBL" id="CAEZXA010000014">
    <property type="protein sequence ID" value="CAB4667049.1"/>
    <property type="molecule type" value="Genomic_DNA"/>
</dbReference>
<dbReference type="GO" id="GO:0016705">
    <property type="term" value="F:oxidoreductase activity, acting on paired donors, with incorporation or reduction of molecular oxygen"/>
    <property type="evidence" value="ECO:0007669"/>
    <property type="project" value="InterPro"/>
</dbReference>
<dbReference type="EMBL" id="CAETWZ010000011">
    <property type="protein sequence ID" value="CAB4367444.1"/>
    <property type="molecule type" value="Genomic_DNA"/>
</dbReference>
<evidence type="ECO:0000256" key="1">
    <source>
        <dbReference type="ARBA" id="ARBA00023002"/>
    </source>
</evidence>
<dbReference type="NCBIfam" id="TIGR03620">
    <property type="entry name" value="F420_MSMEG_4141"/>
    <property type="match status" value="1"/>
</dbReference>
<accession>A0A6J6AFP9</accession>
<feature type="domain" description="Luciferase-like" evidence="2">
    <location>
        <begin position="20"/>
        <end position="268"/>
    </location>
</feature>
<name>A0A6J6AFP9_9ZZZZ</name>
<organism evidence="3">
    <name type="scientific">freshwater metagenome</name>
    <dbReference type="NCBI Taxonomy" id="449393"/>
    <lineage>
        <taxon>unclassified sequences</taxon>
        <taxon>metagenomes</taxon>
        <taxon>ecological metagenomes</taxon>
    </lineage>
</organism>
<dbReference type="EMBL" id="CAFBQH010000001">
    <property type="protein sequence ID" value="CAB5043678.1"/>
    <property type="molecule type" value="Genomic_DNA"/>
</dbReference>
<dbReference type="InterPro" id="IPR011251">
    <property type="entry name" value="Luciferase-like_dom"/>
</dbReference>
<gene>
    <name evidence="4" type="ORF">UFOPK2334_00303</name>
    <name evidence="5" type="ORF">UFOPK2870_00150</name>
    <name evidence="3" type="ORF">UFOPK4179_00227</name>
    <name evidence="6" type="ORF">UFOPK4293_00010</name>
</gene>
<dbReference type="SUPFAM" id="SSF51679">
    <property type="entry name" value="Bacterial luciferase-like"/>
    <property type="match status" value="1"/>
</dbReference>
<dbReference type="Pfam" id="PF00296">
    <property type="entry name" value="Bac_luciferase"/>
    <property type="match status" value="1"/>
</dbReference>
<proteinExistence type="predicted"/>
<evidence type="ECO:0000259" key="2">
    <source>
        <dbReference type="Pfam" id="PF00296"/>
    </source>
</evidence>